<dbReference type="FunFam" id="1.25.40.90:FF:000016">
    <property type="entry name" value="mRNA cleavage factor complex component Pcf11"/>
    <property type="match status" value="1"/>
</dbReference>
<dbReference type="GO" id="GO:0006369">
    <property type="term" value="P:termination of RNA polymerase II transcription"/>
    <property type="evidence" value="ECO:0007669"/>
    <property type="project" value="InterPro"/>
</dbReference>
<sequence>MSNESESEAVAQDFRDALEDLQSFDRTEISTLTVIARENTEHAHAISGALQDHIKRVIPQKKLPALYVLDSIVKNVGTPYTLYFGRKLYQTFMDAYASVDMPTRRKMDEMLRTWKGPVAGSLDTRPVFPPDVTRPIENALIKARTAHLQAQQKHQQGQQQLLGRSRPASQGVPYRETPTPPGFHPPSQANGYPAQPPVPTSSGPSYGSSSQLPPTTYPPHSSQPQPTRSTPQPTPGLMAFHPPQLGGYGAPQAGISIDALNNDIQRLITASKAQIALNPHDPSIQTRLKALVDLQTILQTQNLPQDQLVLVKNQIADLAVTIKAPPSQTPTPTPVPQPQPQPAPVAVAPPPTAAPKVSLDSLFGAGTLAALMARNSVTPQASAPYHPPAPVAIHTPPPPPQPKPVEPKKPVTTHPPPPPSDPMALMNMLRQAGLLPGTAPASSSTPVSHATPSNSFPVAFNIPPTIPVVQHVRPSTLEGLTSDIVLRASSLKQFRPQLLPFLFESLGPQCTQCGRRFPKDEEGKKKKTAHMDWHFRVNQRIAEAEKRGQHRSWLVDEVDWIKTREIVDTDYVAPSGDSNSASGGSASKEPQLQYIPVPDDPSLANSVCSICQEKFETRWLDQQQEFVWPDAMKVGEKIYHASCYKEAFKDGGNTPVYSRGTPEPVTGKRKAELDDERHGRNDAHAM</sequence>
<dbReference type="GO" id="GO:0005849">
    <property type="term" value="C:mRNA cleavage factor complex"/>
    <property type="evidence" value="ECO:0007669"/>
    <property type="project" value="InterPro"/>
</dbReference>
<dbReference type="CDD" id="cd16982">
    <property type="entry name" value="CID_Pcf11"/>
    <property type="match status" value="1"/>
</dbReference>
<feature type="compositionally biased region" description="Pro residues" evidence="1">
    <location>
        <begin position="385"/>
        <end position="404"/>
    </location>
</feature>
<dbReference type="Gene3D" id="1.25.40.90">
    <property type="match status" value="1"/>
</dbReference>
<dbReference type="GO" id="GO:0003729">
    <property type="term" value="F:mRNA binding"/>
    <property type="evidence" value="ECO:0007669"/>
    <property type="project" value="InterPro"/>
</dbReference>
<dbReference type="Pfam" id="PF21936">
    <property type="entry name" value="Pcf11_C"/>
    <property type="match status" value="1"/>
</dbReference>
<accession>A0AAX6MT76</accession>
<feature type="compositionally biased region" description="Basic and acidic residues" evidence="1">
    <location>
        <begin position="669"/>
        <end position="686"/>
    </location>
</feature>
<dbReference type="InterPro" id="IPR047415">
    <property type="entry name" value="Pcf11_CID"/>
</dbReference>
<feature type="region of interest" description="Disordered" evidence="1">
    <location>
        <begin position="379"/>
        <end position="424"/>
    </location>
</feature>
<dbReference type="PANTHER" id="PTHR15921">
    <property type="entry name" value="PRE-MRNA CLEAVAGE COMPLEX II"/>
    <property type="match status" value="1"/>
</dbReference>
<feature type="compositionally biased region" description="Pro residues" evidence="1">
    <location>
        <begin position="327"/>
        <end position="350"/>
    </location>
</feature>
<dbReference type="InterPro" id="IPR021605">
    <property type="entry name" value="Pcf11_Clp1-ID"/>
</dbReference>
<dbReference type="SMART" id="SM00582">
    <property type="entry name" value="RPR"/>
    <property type="match status" value="1"/>
</dbReference>
<dbReference type="Pfam" id="PF11526">
    <property type="entry name" value="Pfc11_Clp1_ID"/>
    <property type="match status" value="1"/>
</dbReference>
<dbReference type="PROSITE" id="PS51391">
    <property type="entry name" value="CID"/>
    <property type="match status" value="1"/>
</dbReference>
<dbReference type="GO" id="GO:0000993">
    <property type="term" value="F:RNA polymerase II complex binding"/>
    <property type="evidence" value="ECO:0007669"/>
    <property type="project" value="InterPro"/>
</dbReference>
<evidence type="ECO:0000313" key="4">
    <source>
        <dbReference type="Proteomes" id="UP001369815"/>
    </source>
</evidence>
<dbReference type="InterPro" id="IPR006569">
    <property type="entry name" value="CID_dom"/>
</dbReference>
<keyword evidence="4" id="KW-1185">Reference proteome</keyword>
<feature type="compositionally biased region" description="Low complexity" evidence="1">
    <location>
        <begin position="146"/>
        <end position="163"/>
    </location>
</feature>
<dbReference type="Pfam" id="PF04818">
    <property type="entry name" value="CID"/>
    <property type="match status" value="1"/>
</dbReference>
<feature type="region of interest" description="Disordered" evidence="1">
    <location>
        <begin position="324"/>
        <end position="350"/>
    </location>
</feature>
<evidence type="ECO:0000313" key="3">
    <source>
        <dbReference type="EMBL" id="KAK6955829.1"/>
    </source>
</evidence>
<dbReference type="GO" id="GO:0031124">
    <property type="term" value="P:mRNA 3'-end processing"/>
    <property type="evidence" value="ECO:0007669"/>
    <property type="project" value="InterPro"/>
</dbReference>
<comment type="caution">
    <text evidence="3">The sequence shown here is derived from an EMBL/GenBank/DDBJ whole genome shotgun (WGS) entry which is preliminary data.</text>
</comment>
<dbReference type="InterPro" id="IPR054127">
    <property type="entry name" value="Pcf11_C"/>
</dbReference>
<feature type="domain" description="CID" evidence="2">
    <location>
        <begin position="6"/>
        <end position="144"/>
    </location>
</feature>
<evidence type="ECO:0000259" key="2">
    <source>
        <dbReference type="PROSITE" id="PS51391"/>
    </source>
</evidence>
<name>A0AAX6MT76_9PEZI</name>
<protein>
    <recommendedName>
        <fullName evidence="2">CID domain-containing protein</fullName>
    </recommendedName>
</protein>
<dbReference type="PANTHER" id="PTHR15921:SF3">
    <property type="entry name" value="PRE-MRNA CLEAVAGE COMPLEX 2 PROTEIN PCF11"/>
    <property type="match status" value="1"/>
</dbReference>
<dbReference type="InterPro" id="IPR045154">
    <property type="entry name" value="PCF11-like"/>
</dbReference>
<organism evidence="3 4">
    <name type="scientific">Daldinia eschscholtzii</name>
    <dbReference type="NCBI Taxonomy" id="292717"/>
    <lineage>
        <taxon>Eukaryota</taxon>
        <taxon>Fungi</taxon>
        <taxon>Dikarya</taxon>
        <taxon>Ascomycota</taxon>
        <taxon>Pezizomycotina</taxon>
        <taxon>Sordariomycetes</taxon>
        <taxon>Xylariomycetidae</taxon>
        <taxon>Xylariales</taxon>
        <taxon>Hypoxylaceae</taxon>
        <taxon>Daldinia</taxon>
    </lineage>
</organism>
<dbReference type="InterPro" id="IPR008942">
    <property type="entry name" value="ENTH_VHS"/>
</dbReference>
<feature type="region of interest" description="Disordered" evidence="1">
    <location>
        <begin position="648"/>
        <end position="686"/>
    </location>
</feature>
<proteinExistence type="predicted"/>
<feature type="region of interest" description="Disordered" evidence="1">
    <location>
        <begin position="571"/>
        <end position="596"/>
    </location>
</feature>
<feature type="compositionally biased region" description="Low complexity" evidence="1">
    <location>
        <begin position="200"/>
        <end position="231"/>
    </location>
</feature>
<feature type="compositionally biased region" description="Low complexity" evidence="1">
    <location>
        <begin position="573"/>
        <end position="587"/>
    </location>
</feature>
<dbReference type="AlphaFoldDB" id="A0AAX6MT76"/>
<reference evidence="3 4" key="1">
    <citation type="journal article" date="2024" name="Front Chem Biol">
        <title>Unveiling the potential of Daldinia eschscholtzii MFLUCC 19-0629 through bioactivity and bioinformatics studies for enhanced sustainable agriculture production.</title>
        <authorList>
            <person name="Brooks S."/>
            <person name="Weaver J.A."/>
            <person name="Klomchit A."/>
            <person name="Alharthi S.A."/>
            <person name="Onlamun T."/>
            <person name="Nurani R."/>
            <person name="Vong T.K."/>
            <person name="Alberti F."/>
            <person name="Greco C."/>
        </authorList>
    </citation>
    <scope>NUCLEOTIDE SEQUENCE [LARGE SCALE GENOMIC DNA]</scope>
    <source>
        <strain evidence="3">MFLUCC 19-0629</strain>
    </source>
</reference>
<dbReference type="SUPFAM" id="SSF48464">
    <property type="entry name" value="ENTH/VHS domain"/>
    <property type="match status" value="1"/>
</dbReference>
<evidence type="ECO:0000256" key="1">
    <source>
        <dbReference type="SAM" id="MobiDB-lite"/>
    </source>
</evidence>
<dbReference type="EMBL" id="JBANMG010000003">
    <property type="protein sequence ID" value="KAK6955829.1"/>
    <property type="molecule type" value="Genomic_DNA"/>
</dbReference>
<feature type="region of interest" description="Disordered" evidence="1">
    <location>
        <begin position="145"/>
        <end position="238"/>
    </location>
</feature>
<dbReference type="GO" id="GO:0005737">
    <property type="term" value="C:cytoplasm"/>
    <property type="evidence" value="ECO:0007669"/>
    <property type="project" value="TreeGrafter"/>
</dbReference>
<dbReference type="Proteomes" id="UP001369815">
    <property type="component" value="Unassembled WGS sequence"/>
</dbReference>
<gene>
    <name evidence="3" type="ORF">Daesc_003473</name>
</gene>